<dbReference type="EMBL" id="JAWIIJ010000013">
    <property type="protein sequence ID" value="MDV2080382.1"/>
    <property type="molecule type" value="Genomic_DNA"/>
</dbReference>
<comment type="caution">
    <text evidence="1">The sequence shown here is derived from an EMBL/GenBank/DDBJ whole genome shotgun (WGS) entry which is preliminary data.</text>
</comment>
<organism evidence="1 2">
    <name type="scientific">Marinobacter xestospongiae</name>
    <dbReference type="NCBI Taxonomy" id="994319"/>
    <lineage>
        <taxon>Bacteria</taxon>
        <taxon>Pseudomonadati</taxon>
        <taxon>Pseudomonadota</taxon>
        <taxon>Gammaproteobacteria</taxon>
        <taxon>Pseudomonadales</taxon>
        <taxon>Marinobacteraceae</taxon>
        <taxon>Marinobacter</taxon>
    </lineage>
</organism>
<evidence type="ECO:0000313" key="2">
    <source>
        <dbReference type="Proteomes" id="UP001269819"/>
    </source>
</evidence>
<reference evidence="1 2" key="1">
    <citation type="submission" date="2023-10" db="EMBL/GenBank/DDBJ databases">
        <title>Characteristics and mechanism of a salt-tolerant marine origin heterotrophic nitrifying- aerobic denitrifying bacteria Marinobacter xestospongiae HN1.</title>
        <authorList>
            <person name="Qi R."/>
        </authorList>
    </citation>
    <scope>NUCLEOTIDE SEQUENCE [LARGE SCALE GENOMIC DNA]</scope>
    <source>
        <strain evidence="1 2">HN1</strain>
    </source>
</reference>
<accession>A0ABU3W1G7</accession>
<gene>
    <name evidence="1" type="ORF">RYS15_16975</name>
</gene>
<dbReference type="Proteomes" id="UP001269819">
    <property type="component" value="Unassembled WGS sequence"/>
</dbReference>
<protein>
    <recommendedName>
        <fullName evidence="3">Terminase small subunit</fullName>
    </recommendedName>
</protein>
<keyword evidence="2" id="KW-1185">Reference proteome</keyword>
<dbReference type="RefSeq" id="WP_316974797.1">
    <property type="nucleotide sequence ID" value="NZ_JAWIIJ010000013.1"/>
</dbReference>
<evidence type="ECO:0000313" key="1">
    <source>
        <dbReference type="EMBL" id="MDV2080382.1"/>
    </source>
</evidence>
<name>A0ABU3W1G7_9GAMM</name>
<proteinExistence type="predicted"/>
<sequence length="172" mass="20049">MVMKYLRNRVETSKIEQAERTNLPDWVSDRNASAKAWRCTEELKLEKQLYIKRHNSQTDFLVKKNYQIKGAEVARAVGMNRTVLMNTSTYAERFRQYLADVNGELEEEKNARLKRAENPTAGGVQRSRKQDLVDRIKKDEETIAELEQRICEGFDEIFDKLPLPVKKKLGIS</sequence>
<evidence type="ECO:0008006" key="3">
    <source>
        <dbReference type="Google" id="ProtNLM"/>
    </source>
</evidence>